<gene>
    <name evidence="3" type="ORF">HNQ86_002553</name>
    <name evidence="2" type="ORF">LF63_0113490</name>
</gene>
<reference evidence="3 5" key="2">
    <citation type="submission" date="2020-08" db="EMBL/GenBank/DDBJ databases">
        <title>Genomic Encyclopedia of Type Strains, Phase IV (KMG-IV): sequencing the most valuable type-strain genomes for metagenomic binning, comparative biology and taxonomic classification.</title>
        <authorList>
            <person name="Goeker M."/>
        </authorList>
    </citation>
    <scope>NUCLEOTIDE SEQUENCE [LARGE SCALE GENOMIC DNA]</scope>
    <source>
        <strain evidence="3 5">DSM 107085</strain>
    </source>
</reference>
<proteinExistence type="predicted"/>
<evidence type="ECO:0000313" key="2">
    <source>
        <dbReference type="EMBL" id="KGI76927.1"/>
    </source>
</evidence>
<dbReference type="InterPro" id="IPR011008">
    <property type="entry name" value="Dimeric_a/b-barrel"/>
</dbReference>
<dbReference type="HOGENOM" id="CLU_170225_1_1_6"/>
<sequence length="102" mass="11922">MIARIWRGITSRDLADEYLAHLQEQAVPRLEGAKGLLHSYILQREQGDKSEFQVITLWDSHESMQAWVGGDPERAVYLDEEDRFLLDMEPLVRLYDTHEIIP</sequence>
<dbReference type="PROSITE" id="PS51725">
    <property type="entry name" value="ABM"/>
    <property type="match status" value="1"/>
</dbReference>
<dbReference type="STRING" id="1543381.LF63_0113490"/>
<dbReference type="EMBL" id="JROI01000015">
    <property type="protein sequence ID" value="KGI76927.1"/>
    <property type="molecule type" value="Genomic_DNA"/>
</dbReference>
<dbReference type="SUPFAM" id="SSF54909">
    <property type="entry name" value="Dimeric alpha+beta barrel"/>
    <property type="match status" value="1"/>
</dbReference>
<evidence type="ECO:0000259" key="1">
    <source>
        <dbReference type="PROSITE" id="PS51725"/>
    </source>
</evidence>
<accession>A0A099CTH7</accession>
<dbReference type="GO" id="GO:0004497">
    <property type="term" value="F:monooxygenase activity"/>
    <property type="evidence" value="ECO:0007669"/>
    <property type="project" value="UniProtKB-KW"/>
</dbReference>
<evidence type="ECO:0000313" key="5">
    <source>
        <dbReference type="Proteomes" id="UP000560000"/>
    </source>
</evidence>
<keyword evidence="3" id="KW-0503">Monooxygenase</keyword>
<evidence type="ECO:0000313" key="3">
    <source>
        <dbReference type="EMBL" id="MBB6185208.1"/>
    </source>
</evidence>
<organism evidence="2 4">
    <name type="scientific">Oleiagrimonas soli</name>
    <dbReference type="NCBI Taxonomy" id="1543381"/>
    <lineage>
        <taxon>Bacteria</taxon>
        <taxon>Pseudomonadati</taxon>
        <taxon>Pseudomonadota</taxon>
        <taxon>Gammaproteobacteria</taxon>
        <taxon>Lysobacterales</taxon>
        <taxon>Rhodanobacteraceae</taxon>
        <taxon>Oleiagrimonas</taxon>
    </lineage>
</organism>
<keyword evidence="4" id="KW-1185">Reference proteome</keyword>
<keyword evidence="3" id="KW-0560">Oxidoreductase</keyword>
<dbReference type="InterPro" id="IPR007138">
    <property type="entry name" value="ABM_dom"/>
</dbReference>
<dbReference type="AlphaFoldDB" id="A0A099CTH7"/>
<dbReference type="RefSeq" id="WP_043102629.1">
    <property type="nucleotide sequence ID" value="NZ_JACHET010000001.1"/>
</dbReference>
<feature type="domain" description="ABM" evidence="1">
    <location>
        <begin position="2"/>
        <end position="94"/>
    </location>
</feature>
<dbReference type="EMBL" id="JACHET010000001">
    <property type="protein sequence ID" value="MBB6185208.1"/>
    <property type="molecule type" value="Genomic_DNA"/>
</dbReference>
<name>A0A099CTH7_9GAMM</name>
<evidence type="ECO:0000313" key="4">
    <source>
        <dbReference type="Proteomes" id="UP000029708"/>
    </source>
</evidence>
<dbReference type="Proteomes" id="UP000560000">
    <property type="component" value="Unassembled WGS sequence"/>
</dbReference>
<dbReference type="Pfam" id="PF03992">
    <property type="entry name" value="ABM"/>
    <property type="match status" value="1"/>
</dbReference>
<dbReference type="OrthoDB" id="165208at2"/>
<dbReference type="Proteomes" id="UP000029708">
    <property type="component" value="Unassembled WGS sequence"/>
</dbReference>
<comment type="caution">
    <text evidence="2">The sequence shown here is derived from an EMBL/GenBank/DDBJ whole genome shotgun (WGS) entry which is preliminary data.</text>
</comment>
<protein>
    <submittedName>
        <fullName evidence="3">Heme-degrading monooxygenase HmoA</fullName>
    </submittedName>
</protein>
<dbReference type="Gene3D" id="3.30.70.100">
    <property type="match status" value="1"/>
</dbReference>
<reference evidence="2 4" key="1">
    <citation type="submission" date="2014-09" db="EMBL/GenBank/DDBJ databases">
        <title>Xanthomonadaceae 3.5X direct submission.</title>
        <authorList>
            <person name="Fang T."/>
            <person name="Wang H."/>
        </authorList>
    </citation>
    <scope>NUCLEOTIDE SEQUENCE [LARGE SCALE GENOMIC DNA]</scope>
    <source>
        <strain evidence="2 4">3.5X</strain>
    </source>
</reference>